<organism evidence="6 7">
    <name type="scientific">Ridgeia piscesae</name>
    <name type="common">Tubeworm</name>
    <dbReference type="NCBI Taxonomy" id="27915"/>
    <lineage>
        <taxon>Eukaryota</taxon>
        <taxon>Metazoa</taxon>
        <taxon>Spiralia</taxon>
        <taxon>Lophotrochozoa</taxon>
        <taxon>Annelida</taxon>
        <taxon>Polychaeta</taxon>
        <taxon>Sedentaria</taxon>
        <taxon>Canalipalpata</taxon>
        <taxon>Sabellida</taxon>
        <taxon>Siboglinidae</taxon>
        <taxon>Ridgeia</taxon>
    </lineage>
</organism>
<proteinExistence type="inferred from homology"/>
<evidence type="ECO:0000313" key="6">
    <source>
        <dbReference type="EMBL" id="KAK2189712.1"/>
    </source>
</evidence>
<dbReference type="GO" id="GO:0019776">
    <property type="term" value="F:Atg8-family ligase activity"/>
    <property type="evidence" value="ECO:0007669"/>
    <property type="project" value="TreeGrafter"/>
</dbReference>
<name>A0AAD9P7S6_RIDPI</name>
<dbReference type="AlphaFoldDB" id="A0AAD9P7S6"/>
<dbReference type="SUPFAM" id="SSF54236">
    <property type="entry name" value="Ubiquitin-like"/>
    <property type="match status" value="1"/>
</dbReference>
<comment type="function">
    <text evidence="4">Ubiquitin-like protein involved in autophagic vesicle formation.</text>
</comment>
<dbReference type="GO" id="GO:0000045">
    <property type="term" value="P:autophagosome assembly"/>
    <property type="evidence" value="ECO:0007669"/>
    <property type="project" value="InterPro"/>
</dbReference>
<dbReference type="Pfam" id="PF04110">
    <property type="entry name" value="APG12"/>
    <property type="match status" value="1"/>
</dbReference>
<protein>
    <recommendedName>
        <fullName evidence="4">Ubiquitin-like protein ATG12</fullName>
    </recommendedName>
</protein>
<dbReference type="Gene3D" id="3.10.20.90">
    <property type="entry name" value="Phosphatidylinositol 3-kinase Catalytic Subunit, Chain A, domain 1"/>
    <property type="match status" value="1"/>
</dbReference>
<dbReference type="PANTHER" id="PTHR13385:SF0">
    <property type="entry name" value="UBIQUITIN-LIKE PROTEIN ATG12"/>
    <property type="match status" value="1"/>
</dbReference>
<dbReference type="PANTHER" id="PTHR13385">
    <property type="entry name" value="AUTOPHAGY PROTEIN 12"/>
    <property type="match status" value="1"/>
</dbReference>
<evidence type="ECO:0000256" key="1">
    <source>
        <dbReference type="ARBA" id="ARBA00022499"/>
    </source>
</evidence>
<dbReference type="InterPro" id="IPR007242">
    <property type="entry name" value="Atg12"/>
</dbReference>
<dbReference type="EMBL" id="JAODUO010000099">
    <property type="protein sequence ID" value="KAK2189712.1"/>
    <property type="molecule type" value="Genomic_DNA"/>
</dbReference>
<sequence length="210" mass="22441">MDEVKSEDDTVDKATIGDEDRNTEAVKTGEDKNNATLKTGEDKTSEVVKINKEENSDAVKMDGDKNSDAVKVDGDQTGGNADGVDASAPEAVSATEPVGSPAVQSDSPAARSDSPAARKKKAGKVDILFKATGNAPIMKKSKWSVEETKPVAAMVDFIRRYLKTDTQQSIFIYVNQSFAPSPDVALGVLFECFGSDGKLVLHYCMTQAWG</sequence>
<feature type="region of interest" description="Disordered" evidence="5">
    <location>
        <begin position="1"/>
        <end position="121"/>
    </location>
</feature>
<dbReference type="GO" id="GO:0034727">
    <property type="term" value="P:piecemeal microautophagy of the nucleus"/>
    <property type="evidence" value="ECO:0007669"/>
    <property type="project" value="TreeGrafter"/>
</dbReference>
<feature type="compositionally biased region" description="Basic and acidic residues" evidence="5">
    <location>
        <begin position="7"/>
        <end position="74"/>
    </location>
</feature>
<keyword evidence="1 4" id="KW-1017">Isopeptide bond</keyword>
<dbReference type="GO" id="GO:0061723">
    <property type="term" value="P:glycophagy"/>
    <property type="evidence" value="ECO:0007669"/>
    <property type="project" value="TreeGrafter"/>
</dbReference>
<evidence type="ECO:0000256" key="2">
    <source>
        <dbReference type="ARBA" id="ARBA00022786"/>
    </source>
</evidence>
<dbReference type="GO" id="GO:0097352">
    <property type="term" value="P:autophagosome maturation"/>
    <property type="evidence" value="ECO:0007669"/>
    <property type="project" value="TreeGrafter"/>
</dbReference>
<feature type="compositionally biased region" description="Low complexity" evidence="5">
    <location>
        <begin position="105"/>
        <end position="115"/>
    </location>
</feature>
<dbReference type="GO" id="GO:0034045">
    <property type="term" value="C:phagophore assembly site membrane"/>
    <property type="evidence" value="ECO:0007669"/>
    <property type="project" value="TreeGrafter"/>
</dbReference>
<evidence type="ECO:0000256" key="3">
    <source>
        <dbReference type="ARBA" id="ARBA00023006"/>
    </source>
</evidence>
<keyword evidence="2 4" id="KW-0833">Ubl conjugation pathway</keyword>
<gene>
    <name evidence="6" type="ORF">NP493_99g05073</name>
</gene>
<reference evidence="6" key="1">
    <citation type="journal article" date="2023" name="Mol. Biol. Evol.">
        <title>Third-Generation Sequencing Reveals the Adaptive Role of the Epigenome in Three Deep-Sea Polychaetes.</title>
        <authorList>
            <person name="Perez M."/>
            <person name="Aroh O."/>
            <person name="Sun Y."/>
            <person name="Lan Y."/>
            <person name="Juniper S.K."/>
            <person name="Young C.R."/>
            <person name="Angers B."/>
            <person name="Qian P.Y."/>
        </authorList>
    </citation>
    <scope>NUCLEOTIDE SEQUENCE</scope>
    <source>
        <strain evidence="6">R07B-5</strain>
    </source>
</reference>
<dbReference type="InterPro" id="IPR029071">
    <property type="entry name" value="Ubiquitin-like_domsf"/>
</dbReference>
<evidence type="ECO:0000313" key="7">
    <source>
        <dbReference type="Proteomes" id="UP001209878"/>
    </source>
</evidence>
<comment type="subunit">
    <text evidence="4">Forms a conjugate with ATG5.</text>
</comment>
<evidence type="ECO:0000256" key="5">
    <source>
        <dbReference type="SAM" id="MobiDB-lite"/>
    </source>
</evidence>
<comment type="caution">
    <text evidence="6">The sequence shown here is derived from an EMBL/GenBank/DDBJ whole genome shotgun (WGS) entry which is preliminary data.</text>
</comment>
<dbReference type="Proteomes" id="UP001209878">
    <property type="component" value="Unassembled WGS sequence"/>
</dbReference>
<keyword evidence="3 4" id="KW-0072">Autophagy</keyword>
<keyword evidence="7" id="KW-1185">Reference proteome</keyword>
<dbReference type="CDD" id="cd01612">
    <property type="entry name" value="Ubl_ATG12"/>
    <property type="match status" value="1"/>
</dbReference>
<dbReference type="FunFam" id="3.10.20.90:FF:000150">
    <property type="entry name" value="Ubiquitin-like protein ATG12"/>
    <property type="match status" value="1"/>
</dbReference>
<comment type="similarity">
    <text evidence="4">Belongs to the ATG12 family.</text>
</comment>
<dbReference type="GO" id="GO:0000422">
    <property type="term" value="P:autophagy of mitochondrion"/>
    <property type="evidence" value="ECO:0007669"/>
    <property type="project" value="TreeGrafter"/>
</dbReference>
<dbReference type="GO" id="GO:0034274">
    <property type="term" value="C:Atg12-Atg5-Atg16 complex"/>
    <property type="evidence" value="ECO:0007669"/>
    <property type="project" value="TreeGrafter"/>
</dbReference>
<dbReference type="GO" id="GO:0000421">
    <property type="term" value="C:autophagosome membrane"/>
    <property type="evidence" value="ECO:0007669"/>
    <property type="project" value="TreeGrafter"/>
</dbReference>
<accession>A0AAD9P7S6</accession>
<evidence type="ECO:0000256" key="4">
    <source>
        <dbReference type="RuleBase" id="RU361201"/>
    </source>
</evidence>